<protein>
    <submittedName>
        <fullName evidence="1">Uncharacterized protein</fullName>
    </submittedName>
</protein>
<dbReference type="KEGG" id="yew:CH47_2506"/>
<gene>
    <name evidence="3" type="ORF">ERS137939_01619</name>
    <name evidence="1" type="ORF">ERS137941_00318</name>
    <name evidence="2" type="ORF">ERS137959_00590</name>
</gene>
<organism evidence="1 6">
    <name type="scientific">Yersinia enterocolitica</name>
    <dbReference type="NCBI Taxonomy" id="630"/>
    <lineage>
        <taxon>Bacteria</taxon>
        <taxon>Pseudomonadati</taxon>
        <taxon>Pseudomonadota</taxon>
        <taxon>Gammaproteobacteria</taxon>
        <taxon>Enterobacterales</taxon>
        <taxon>Yersiniaceae</taxon>
        <taxon>Yersinia</taxon>
    </lineage>
</organism>
<sequence>MMRFFFAQQHEGLSQGMLGLFRPAQQFLSILQRSIVTL</sequence>
<dbReference type="AlphaFoldDB" id="A0A0E1NF28"/>
<evidence type="ECO:0000313" key="2">
    <source>
        <dbReference type="EMBL" id="CND20931.1"/>
    </source>
</evidence>
<dbReference type="Proteomes" id="UP000041356">
    <property type="component" value="Unassembled WGS sequence"/>
</dbReference>
<proteinExistence type="predicted"/>
<keyword evidence="5" id="KW-1185">Reference proteome</keyword>
<name>A0A0E1NF28_YEREN</name>
<dbReference type="EMBL" id="CPXJ01000006">
    <property type="protein sequence ID" value="CND20931.1"/>
    <property type="molecule type" value="Genomic_DNA"/>
</dbReference>
<reference evidence="1 6" key="1">
    <citation type="submission" date="2015-03" db="EMBL/GenBank/DDBJ databases">
        <authorList>
            <person name="Murphy D."/>
        </authorList>
    </citation>
    <scope>NUCLEOTIDE SEQUENCE [LARGE SCALE GENOMIC DNA]</scope>
    <source>
        <strain evidence="1 6">IP26249</strain>
    </source>
</reference>
<dbReference type="Proteomes" id="UP000041601">
    <property type="component" value="Unassembled WGS sequence"/>
</dbReference>
<dbReference type="EMBL" id="CGBR01000001">
    <property type="protein sequence ID" value="CFQ51770.1"/>
    <property type="molecule type" value="Genomic_DNA"/>
</dbReference>
<evidence type="ECO:0000313" key="6">
    <source>
        <dbReference type="Proteomes" id="UP000048841"/>
    </source>
</evidence>
<evidence type="ECO:0000313" key="5">
    <source>
        <dbReference type="Proteomes" id="UP000041601"/>
    </source>
</evidence>
<reference evidence="4 5" key="2">
    <citation type="submission" date="2015-03" db="EMBL/GenBank/DDBJ databases">
        <authorList>
            <consortium name="Pathogen Informatics"/>
            <person name="Murphy D."/>
        </authorList>
    </citation>
    <scope>NUCLEOTIDE SEQUENCE [LARGE SCALE GENOMIC DNA]</scope>
    <source>
        <strain evidence="2 5">IP05342</strain>
        <strain evidence="3 4">IP27818</strain>
    </source>
</reference>
<evidence type="ECO:0000313" key="3">
    <source>
        <dbReference type="EMBL" id="CNF48761.1"/>
    </source>
</evidence>
<accession>A0A0E1NF28</accession>
<dbReference type="Proteomes" id="UP000048841">
    <property type="component" value="Unassembled WGS sequence"/>
</dbReference>
<evidence type="ECO:0000313" key="4">
    <source>
        <dbReference type="Proteomes" id="UP000041356"/>
    </source>
</evidence>
<evidence type="ECO:0000313" key="1">
    <source>
        <dbReference type="EMBL" id="CFQ51770.1"/>
    </source>
</evidence>
<dbReference type="KEGG" id="yet:CH48_2705"/>
<dbReference type="EMBL" id="CPZF01000003">
    <property type="protein sequence ID" value="CNF48761.1"/>
    <property type="molecule type" value="Genomic_DNA"/>
</dbReference>